<dbReference type="RefSeq" id="WP_011446356.1">
    <property type="nucleotide sequence ID" value="NC_007794.1"/>
</dbReference>
<feature type="compositionally biased region" description="Basic and acidic residues" evidence="1">
    <location>
        <begin position="1"/>
        <end position="16"/>
    </location>
</feature>
<proteinExistence type="predicted"/>
<accession>Q2G4S3</accession>
<dbReference type="Proteomes" id="UP000009134">
    <property type="component" value="Chromosome"/>
</dbReference>
<evidence type="ECO:0000313" key="2">
    <source>
        <dbReference type="EMBL" id="ABD27150.1"/>
    </source>
</evidence>
<dbReference type="AlphaFoldDB" id="Q2G4S3"/>
<dbReference type="STRING" id="279238.Saro_2714"/>
<evidence type="ECO:0000256" key="1">
    <source>
        <dbReference type="SAM" id="MobiDB-lite"/>
    </source>
</evidence>
<dbReference type="EMBL" id="CP000248">
    <property type="protein sequence ID" value="ABD27150.1"/>
    <property type="molecule type" value="Genomic_DNA"/>
</dbReference>
<feature type="region of interest" description="Disordered" evidence="1">
    <location>
        <begin position="1"/>
        <end position="20"/>
    </location>
</feature>
<keyword evidence="3" id="KW-1185">Reference proteome</keyword>
<dbReference type="HOGENOM" id="CLU_2207310_0_0_5"/>
<name>Q2G4S3_NOVAD</name>
<organism evidence="2 3">
    <name type="scientific">Novosphingobium aromaticivorans (strain ATCC 700278 / DSM 12444 / CCUG 56034 / CIP 105152 / NBRC 16084 / F199)</name>
    <dbReference type="NCBI Taxonomy" id="279238"/>
    <lineage>
        <taxon>Bacteria</taxon>
        <taxon>Pseudomonadati</taxon>
        <taxon>Pseudomonadota</taxon>
        <taxon>Alphaproteobacteria</taxon>
        <taxon>Sphingomonadales</taxon>
        <taxon>Sphingomonadaceae</taxon>
        <taxon>Novosphingobium</taxon>
    </lineage>
</organism>
<reference evidence="3" key="1">
    <citation type="submission" date="2006-01" db="EMBL/GenBank/DDBJ databases">
        <title>Complete sequence of Novosphingobium aromaticivorans DSM 12444.</title>
        <authorList>
            <consortium name="US DOE Joint Genome Institute"/>
            <person name="Copeland A."/>
            <person name="Lucas S."/>
            <person name="Lapidus A."/>
            <person name="Barry K."/>
            <person name="Detter J.C."/>
            <person name="Glavina T."/>
            <person name="Hammon N."/>
            <person name="Israni S."/>
            <person name="Pitluck S."/>
            <person name="Chain P."/>
            <person name="Malfatti S."/>
            <person name="Shin M."/>
            <person name="Vergez L."/>
            <person name="Schmutz J."/>
            <person name="Larimer F."/>
            <person name="Land M."/>
            <person name="Kyrpides N."/>
            <person name="Ivanova N."/>
            <person name="Fredrickson J."/>
            <person name="Balkwill D."/>
            <person name="Romine M.F."/>
            <person name="Richardson P."/>
        </authorList>
    </citation>
    <scope>NUCLEOTIDE SEQUENCE [LARGE SCALE GENOMIC DNA]</scope>
    <source>
        <strain evidence="3">ATCC 700278 / DSM 12444 / CCUG 56034 / CIP 105152 / NBRC 16084 / F199</strain>
    </source>
</reference>
<dbReference type="KEGG" id="nar:Saro_2714"/>
<sequence length="107" mass="12841">MTIEKRRPDGRMHDTGLIRPRRPCPRDFRETYIAMGWDGIMEHYRANWRCIRRWIAESGGDELKDARAEHVRVNGRKSLHPDRDTCPADHQRRRRYVMGQTLTRRGK</sequence>
<protein>
    <submittedName>
        <fullName evidence="2">Uncharacterized protein</fullName>
    </submittedName>
</protein>
<gene>
    <name evidence="2" type="ordered locus">Saro_2714</name>
</gene>
<evidence type="ECO:0000313" key="3">
    <source>
        <dbReference type="Proteomes" id="UP000009134"/>
    </source>
</evidence>